<organism evidence="1">
    <name type="scientific">marine metagenome</name>
    <dbReference type="NCBI Taxonomy" id="408172"/>
    <lineage>
        <taxon>unclassified sequences</taxon>
        <taxon>metagenomes</taxon>
        <taxon>ecological metagenomes</taxon>
    </lineage>
</organism>
<gene>
    <name evidence="1" type="ORF">METZ01_LOCUS404926</name>
</gene>
<sequence length="47" mass="5320">MKDRFPVSVIIERRSYPDKAWMLDSWSAVGVLPADTQSSGVSCTRIY</sequence>
<dbReference type="EMBL" id="UINC01155934">
    <property type="protein sequence ID" value="SVD52072.1"/>
    <property type="molecule type" value="Genomic_DNA"/>
</dbReference>
<evidence type="ECO:0000313" key="1">
    <source>
        <dbReference type="EMBL" id="SVD52072.1"/>
    </source>
</evidence>
<dbReference type="AlphaFoldDB" id="A0A382VZV2"/>
<feature type="non-terminal residue" evidence="1">
    <location>
        <position position="47"/>
    </location>
</feature>
<accession>A0A382VZV2</accession>
<name>A0A382VZV2_9ZZZZ</name>
<reference evidence="1" key="1">
    <citation type="submission" date="2018-05" db="EMBL/GenBank/DDBJ databases">
        <authorList>
            <person name="Lanie J.A."/>
            <person name="Ng W.-L."/>
            <person name="Kazmierczak K.M."/>
            <person name="Andrzejewski T.M."/>
            <person name="Davidsen T.M."/>
            <person name="Wayne K.J."/>
            <person name="Tettelin H."/>
            <person name="Glass J.I."/>
            <person name="Rusch D."/>
            <person name="Podicherti R."/>
            <person name="Tsui H.-C.T."/>
            <person name="Winkler M.E."/>
        </authorList>
    </citation>
    <scope>NUCLEOTIDE SEQUENCE</scope>
</reference>
<proteinExistence type="predicted"/>
<protein>
    <submittedName>
        <fullName evidence="1">Uncharacterized protein</fullName>
    </submittedName>
</protein>